<dbReference type="AlphaFoldDB" id="A0A2N3WVV0"/>
<evidence type="ECO:0000256" key="1">
    <source>
        <dbReference type="SAM" id="MobiDB-lite"/>
    </source>
</evidence>
<feature type="compositionally biased region" description="Polar residues" evidence="1">
    <location>
        <begin position="1"/>
        <end position="11"/>
    </location>
</feature>
<reference evidence="2 3" key="1">
    <citation type="submission" date="2017-12" db="EMBL/GenBank/DDBJ databases">
        <title>Sequencing the genomes of 1000 Actinobacteria strains.</title>
        <authorList>
            <person name="Klenk H.-P."/>
        </authorList>
    </citation>
    <scope>NUCLEOTIDE SEQUENCE [LARGE SCALE GENOMIC DNA]</scope>
    <source>
        <strain evidence="2 3">DSM 45165</strain>
    </source>
</reference>
<accession>A0A2N3WVV0</accession>
<gene>
    <name evidence="2" type="ORF">ATK30_8997</name>
</gene>
<name>A0A2N3WVV0_9PSEU</name>
<dbReference type="EMBL" id="PJMY01000003">
    <property type="protein sequence ID" value="PKV97992.1"/>
    <property type="molecule type" value="Genomic_DNA"/>
</dbReference>
<comment type="caution">
    <text evidence="2">The sequence shown here is derived from an EMBL/GenBank/DDBJ whole genome shotgun (WGS) entry which is preliminary data.</text>
</comment>
<feature type="region of interest" description="Disordered" evidence="1">
    <location>
        <begin position="1"/>
        <end position="47"/>
    </location>
</feature>
<evidence type="ECO:0000313" key="3">
    <source>
        <dbReference type="Proteomes" id="UP000233750"/>
    </source>
</evidence>
<sequence>MTAPGTTTDSPGRNRAVHKGLLDSAGSGSGGTSRRRSPFRQVGKSQP</sequence>
<protein>
    <submittedName>
        <fullName evidence="2">Uncharacterized protein</fullName>
    </submittedName>
</protein>
<evidence type="ECO:0000313" key="2">
    <source>
        <dbReference type="EMBL" id="PKV97992.1"/>
    </source>
</evidence>
<proteinExistence type="predicted"/>
<dbReference type="Proteomes" id="UP000233750">
    <property type="component" value="Unassembled WGS sequence"/>
</dbReference>
<organism evidence="2 3">
    <name type="scientific">Amycolatopsis echigonensis</name>
    <dbReference type="NCBI Taxonomy" id="2576905"/>
    <lineage>
        <taxon>Bacteria</taxon>
        <taxon>Bacillati</taxon>
        <taxon>Actinomycetota</taxon>
        <taxon>Actinomycetes</taxon>
        <taxon>Pseudonocardiales</taxon>
        <taxon>Pseudonocardiaceae</taxon>
        <taxon>Amycolatopsis</taxon>
    </lineage>
</organism>
<keyword evidence="3" id="KW-1185">Reference proteome</keyword>